<evidence type="ECO:0000256" key="6">
    <source>
        <dbReference type="SAM" id="MobiDB-lite"/>
    </source>
</evidence>
<dbReference type="Gene3D" id="3.30.160.60">
    <property type="entry name" value="Classic Zinc Finger"/>
    <property type="match status" value="2"/>
</dbReference>
<dbReference type="InterPro" id="IPR050688">
    <property type="entry name" value="Zinc_finger/UBP_domain"/>
</dbReference>
<evidence type="ECO:0000313" key="8">
    <source>
        <dbReference type="EMBL" id="ELU43925.1"/>
    </source>
</evidence>
<proteinExistence type="predicted"/>
<dbReference type="GO" id="GO:0008270">
    <property type="term" value="F:zinc ion binding"/>
    <property type="evidence" value="ECO:0007669"/>
    <property type="project" value="UniProtKB-KW"/>
</dbReference>
<feature type="compositionally biased region" description="Pro residues" evidence="6">
    <location>
        <begin position="257"/>
        <end position="267"/>
    </location>
</feature>
<dbReference type="AlphaFoldDB" id="L8X121"/>
<keyword evidence="4" id="KW-0862">Zinc</keyword>
<gene>
    <name evidence="8" type="ORF">AG1IA_02051</name>
</gene>
<dbReference type="PANTHER" id="PTHR24403">
    <property type="entry name" value="ZINC FINGER PROTEIN"/>
    <property type="match status" value="1"/>
</dbReference>
<comment type="caution">
    <text evidence="8">The sequence shown here is derived from an EMBL/GenBank/DDBJ whole genome shotgun (WGS) entry which is preliminary data.</text>
</comment>
<evidence type="ECO:0000256" key="2">
    <source>
        <dbReference type="ARBA" id="ARBA00022737"/>
    </source>
</evidence>
<name>L8X121_THACA</name>
<organism evidence="8 9">
    <name type="scientific">Thanatephorus cucumeris (strain AG1-IA)</name>
    <name type="common">Rice sheath blight fungus</name>
    <name type="synonym">Rhizoctonia solani</name>
    <dbReference type="NCBI Taxonomy" id="983506"/>
    <lineage>
        <taxon>Eukaryota</taxon>
        <taxon>Fungi</taxon>
        <taxon>Dikarya</taxon>
        <taxon>Basidiomycota</taxon>
        <taxon>Agaricomycotina</taxon>
        <taxon>Agaricomycetes</taxon>
        <taxon>Cantharellales</taxon>
        <taxon>Ceratobasidiaceae</taxon>
        <taxon>Rhizoctonia</taxon>
        <taxon>Rhizoctonia solani AG-1</taxon>
    </lineage>
</organism>
<dbReference type="SMART" id="SM00355">
    <property type="entry name" value="ZnF_C2H2"/>
    <property type="match status" value="2"/>
</dbReference>
<dbReference type="GO" id="GO:0010468">
    <property type="term" value="P:regulation of gene expression"/>
    <property type="evidence" value="ECO:0007669"/>
    <property type="project" value="TreeGrafter"/>
</dbReference>
<dbReference type="InterPro" id="IPR036236">
    <property type="entry name" value="Znf_C2H2_sf"/>
</dbReference>
<sequence length="390" mass="43349">MDGWDGTRARGCVSSDEEELDSPLSGPLLTGGGSSLGPIARHADSFVRSTRTRHRPARTDDHPDLCEYMRCHPHLHTQTLTATRLYHRPSSPSTLMMLQPTTTKALRALRRSPIVGLVGKGAHRPSRSLDIQRVDEEPECAGYLTSPGYSTLGPPSGAYFPYGFTHLTQSPPLLPPPPIQRPSEVTLSHSLISTSPIYSHPHPHPYRPIQSTRPGPTSNPRRNSDVGPAPSLTTQHREKRVVTLREPVPVPIRTAPLAPPPPPPPAPVSTQDDDGSSELSELDDADGPSKSGDSSVTSSRTRRKPAHRTRKKKPYKSRRCDICNKTFTKECDVTRHRRTAHGEDEIEFKCHECGRLFNRKDALERHYKVYEGTPHVARRYQPKTYLGSKK</sequence>
<dbReference type="PANTHER" id="PTHR24403:SF67">
    <property type="entry name" value="FI01116P-RELATED"/>
    <property type="match status" value="1"/>
</dbReference>
<feature type="compositionally biased region" description="Basic residues" evidence="6">
    <location>
        <begin position="300"/>
        <end position="317"/>
    </location>
</feature>
<evidence type="ECO:0000256" key="3">
    <source>
        <dbReference type="ARBA" id="ARBA00022771"/>
    </source>
</evidence>
<keyword evidence="2" id="KW-0677">Repeat</keyword>
<feature type="compositionally biased region" description="Acidic residues" evidence="6">
    <location>
        <begin position="271"/>
        <end position="286"/>
    </location>
</feature>
<dbReference type="InterPro" id="IPR013087">
    <property type="entry name" value="Znf_C2H2_type"/>
</dbReference>
<feature type="compositionally biased region" description="Polar residues" evidence="6">
    <location>
        <begin position="210"/>
        <end position="221"/>
    </location>
</feature>
<feature type="region of interest" description="Disordered" evidence="6">
    <location>
        <begin position="194"/>
        <end position="317"/>
    </location>
</feature>
<feature type="domain" description="C2H2-type" evidence="7">
    <location>
        <begin position="348"/>
        <end position="375"/>
    </location>
</feature>
<dbReference type="PROSITE" id="PS50157">
    <property type="entry name" value="ZINC_FINGER_C2H2_2"/>
    <property type="match status" value="2"/>
</dbReference>
<dbReference type="Pfam" id="PF00096">
    <property type="entry name" value="zf-C2H2"/>
    <property type="match status" value="2"/>
</dbReference>
<dbReference type="Proteomes" id="UP000011668">
    <property type="component" value="Unassembled WGS sequence"/>
</dbReference>
<dbReference type="HOGENOM" id="CLU_708188_0_0_1"/>
<keyword evidence="3 5" id="KW-0863">Zinc-finger</keyword>
<keyword evidence="1" id="KW-0479">Metal-binding</keyword>
<dbReference type="SUPFAM" id="SSF57667">
    <property type="entry name" value="beta-beta-alpha zinc fingers"/>
    <property type="match status" value="1"/>
</dbReference>
<dbReference type="EMBL" id="AFRT01000467">
    <property type="protein sequence ID" value="ELU43925.1"/>
    <property type="molecule type" value="Genomic_DNA"/>
</dbReference>
<keyword evidence="9" id="KW-1185">Reference proteome</keyword>
<dbReference type="OrthoDB" id="654211at2759"/>
<protein>
    <submittedName>
        <fullName evidence="8">Zf-C2H2 domain-containing protein</fullName>
    </submittedName>
</protein>
<evidence type="ECO:0000256" key="4">
    <source>
        <dbReference type="ARBA" id="ARBA00022833"/>
    </source>
</evidence>
<evidence type="ECO:0000259" key="7">
    <source>
        <dbReference type="PROSITE" id="PS50157"/>
    </source>
</evidence>
<evidence type="ECO:0000256" key="5">
    <source>
        <dbReference type="PROSITE-ProRule" id="PRU00042"/>
    </source>
</evidence>
<reference evidence="8 9" key="1">
    <citation type="journal article" date="2013" name="Nat. Commun.">
        <title>The evolution and pathogenic mechanisms of the rice sheath blight pathogen.</title>
        <authorList>
            <person name="Zheng A."/>
            <person name="Lin R."/>
            <person name="Xu L."/>
            <person name="Qin P."/>
            <person name="Tang C."/>
            <person name="Ai P."/>
            <person name="Zhang D."/>
            <person name="Liu Y."/>
            <person name="Sun Z."/>
            <person name="Feng H."/>
            <person name="Wang Y."/>
            <person name="Chen Y."/>
            <person name="Liang X."/>
            <person name="Fu R."/>
            <person name="Li Q."/>
            <person name="Zhang J."/>
            <person name="Yu X."/>
            <person name="Xie Z."/>
            <person name="Ding L."/>
            <person name="Guan P."/>
            <person name="Tang J."/>
            <person name="Liang Y."/>
            <person name="Wang S."/>
            <person name="Deng Q."/>
            <person name="Li S."/>
            <person name="Zhu J."/>
            <person name="Wang L."/>
            <person name="Liu H."/>
            <person name="Li P."/>
        </authorList>
    </citation>
    <scope>NUCLEOTIDE SEQUENCE [LARGE SCALE GENOMIC DNA]</scope>
    <source>
        <strain evidence="9">AG-1 IA</strain>
    </source>
</reference>
<feature type="domain" description="C2H2-type" evidence="7">
    <location>
        <begin position="318"/>
        <end position="346"/>
    </location>
</feature>
<accession>L8X121</accession>
<dbReference type="GO" id="GO:0005634">
    <property type="term" value="C:nucleus"/>
    <property type="evidence" value="ECO:0007669"/>
    <property type="project" value="TreeGrafter"/>
</dbReference>
<feature type="region of interest" description="Disordered" evidence="6">
    <location>
        <begin position="1"/>
        <end position="41"/>
    </location>
</feature>
<evidence type="ECO:0000256" key="1">
    <source>
        <dbReference type="ARBA" id="ARBA00022723"/>
    </source>
</evidence>
<dbReference type="STRING" id="983506.L8X121"/>
<evidence type="ECO:0000313" key="9">
    <source>
        <dbReference type="Proteomes" id="UP000011668"/>
    </source>
</evidence>
<dbReference type="PROSITE" id="PS00028">
    <property type="entry name" value="ZINC_FINGER_C2H2_1"/>
    <property type="match status" value="1"/>
</dbReference>